<comment type="caution">
    <text evidence="1">The sequence shown here is derived from an EMBL/GenBank/DDBJ whole genome shotgun (WGS) entry which is preliminary data.</text>
</comment>
<dbReference type="PANTHER" id="PTHR13318">
    <property type="entry name" value="PARTNER OF PAIRED, ISOFORM B-RELATED"/>
    <property type="match status" value="1"/>
</dbReference>
<reference evidence="1" key="1">
    <citation type="journal article" date="2023" name="IScience">
        <title>Live-bearing cockroach genome reveals convergent evolutionary mechanisms linked to viviparity in insects and beyond.</title>
        <authorList>
            <person name="Fouks B."/>
            <person name="Harrison M.C."/>
            <person name="Mikhailova A.A."/>
            <person name="Marchal E."/>
            <person name="English S."/>
            <person name="Carruthers M."/>
            <person name="Jennings E.C."/>
            <person name="Chiamaka E.L."/>
            <person name="Frigard R.A."/>
            <person name="Pippel M."/>
            <person name="Attardo G.M."/>
            <person name="Benoit J.B."/>
            <person name="Bornberg-Bauer E."/>
            <person name="Tobe S.S."/>
        </authorList>
    </citation>
    <scope>NUCLEOTIDE SEQUENCE</scope>
    <source>
        <strain evidence="1">Stay&amp;Tobe</strain>
    </source>
</reference>
<dbReference type="SMART" id="SM00367">
    <property type="entry name" value="LRR_CC"/>
    <property type="match status" value="1"/>
</dbReference>
<gene>
    <name evidence="1" type="ORF">L9F63_000164</name>
</gene>
<evidence type="ECO:0000313" key="1">
    <source>
        <dbReference type="EMBL" id="KAJ9601693.1"/>
    </source>
</evidence>
<evidence type="ECO:0000313" key="2">
    <source>
        <dbReference type="Proteomes" id="UP001233999"/>
    </source>
</evidence>
<sequence>MHSVVAAILPPTLTKLDLGSKHSHNTGDHSFNFVIHPVYQEIKKLEQLRFLRLDYLYTERTIHICNGFPKYLETVTTCGFFTDEDLKLLVDTCKHLKYLNISRSEKVTDASIEHILQINNLLGLYVVDTRISRDGITQIIKGLSAMQGNESCSQNLQKFGCSFPTENHFNMLIQHFPNINELWLENCDGNDLIPITKLQKLVSLHLGMVDNSGVFCHQALPILGERLVLLKLTKCYDFDLVQIGVSCKTLKCLHLTESGSTEDFPSNEVPCFSPDTQYPGFLTIECLQIELEYDPDMTESVLKQCLNVKKLNITLHEPEEFYILECQPLKEVEEIIWSPSAWIDMTFANQLLDSAQKLHIVIGLSFEEGPNYYRGVKFYDYI</sequence>
<reference evidence="1" key="2">
    <citation type="submission" date="2023-05" db="EMBL/GenBank/DDBJ databases">
        <authorList>
            <person name="Fouks B."/>
        </authorList>
    </citation>
    <scope>NUCLEOTIDE SEQUENCE</scope>
    <source>
        <strain evidence="1">Stay&amp;Tobe</strain>
        <tissue evidence="1">Testes</tissue>
    </source>
</reference>
<dbReference type="PANTHER" id="PTHR13318:SF190">
    <property type="entry name" value="PARTNER OF PAIRED, ISOFORM B"/>
    <property type="match status" value="1"/>
</dbReference>
<dbReference type="AlphaFoldDB" id="A0AAD8ESZ5"/>
<proteinExistence type="predicted"/>
<dbReference type="GO" id="GO:0019005">
    <property type="term" value="C:SCF ubiquitin ligase complex"/>
    <property type="evidence" value="ECO:0007669"/>
    <property type="project" value="TreeGrafter"/>
</dbReference>
<name>A0AAD8ESZ5_DIPPU</name>
<organism evidence="1 2">
    <name type="scientific">Diploptera punctata</name>
    <name type="common">Pacific beetle cockroach</name>
    <dbReference type="NCBI Taxonomy" id="6984"/>
    <lineage>
        <taxon>Eukaryota</taxon>
        <taxon>Metazoa</taxon>
        <taxon>Ecdysozoa</taxon>
        <taxon>Arthropoda</taxon>
        <taxon>Hexapoda</taxon>
        <taxon>Insecta</taxon>
        <taxon>Pterygota</taxon>
        <taxon>Neoptera</taxon>
        <taxon>Polyneoptera</taxon>
        <taxon>Dictyoptera</taxon>
        <taxon>Blattodea</taxon>
        <taxon>Blaberoidea</taxon>
        <taxon>Blaberidae</taxon>
        <taxon>Diplopterinae</taxon>
        <taxon>Diploptera</taxon>
    </lineage>
</organism>
<dbReference type="InterPro" id="IPR032675">
    <property type="entry name" value="LRR_dom_sf"/>
</dbReference>
<protein>
    <submittedName>
        <fullName evidence="1">Uncharacterized protein</fullName>
    </submittedName>
</protein>
<dbReference type="InterPro" id="IPR006553">
    <property type="entry name" value="Leu-rich_rpt_Cys-con_subtyp"/>
</dbReference>
<dbReference type="GO" id="GO:0031146">
    <property type="term" value="P:SCF-dependent proteasomal ubiquitin-dependent protein catabolic process"/>
    <property type="evidence" value="ECO:0007669"/>
    <property type="project" value="TreeGrafter"/>
</dbReference>
<dbReference type="Proteomes" id="UP001233999">
    <property type="component" value="Unassembled WGS sequence"/>
</dbReference>
<keyword evidence="2" id="KW-1185">Reference proteome</keyword>
<dbReference type="SUPFAM" id="SSF52047">
    <property type="entry name" value="RNI-like"/>
    <property type="match status" value="1"/>
</dbReference>
<accession>A0AAD8ESZ5</accession>
<dbReference type="Gene3D" id="3.80.10.10">
    <property type="entry name" value="Ribonuclease Inhibitor"/>
    <property type="match status" value="2"/>
</dbReference>
<dbReference type="EMBL" id="JASPKZ010000005">
    <property type="protein sequence ID" value="KAJ9601693.1"/>
    <property type="molecule type" value="Genomic_DNA"/>
</dbReference>